<evidence type="ECO:0000256" key="1">
    <source>
        <dbReference type="ARBA" id="ARBA00004141"/>
    </source>
</evidence>
<evidence type="ECO:0000313" key="11">
    <source>
        <dbReference type="EMBL" id="KIW53445.1"/>
    </source>
</evidence>
<dbReference type="PANTHER" id="PTHR23501">
    <property type="entry name" value="MAJOR FACILITATOR SUPERFAMILY"/>
    <property type="match status" value="1"/>
</dbReference>
<dbReference type="AlphaFoldDB" id="A0A0D2EFR0"/>
<evidence type="ECO:0000256" key="4">
    <source>
        <dbReference type="ARBA" id="ARBA00022692"/>
    </source>
</evidence>
<feature type="region of interest" description="Disordered" evidence="8">
    <location>
        <begin position="559"/>
        <end position="584"/>
    </location>
</feature>
<dbReference type="InterPro" id="IPR036259">
    <property type="entry name" value="MFS_trans_sf"/>
</dbReference>
<comment type="subcellular location">
    <subcellularLocation>
        <location evidence="1">Membrane</location>
        <topology evidence="1">Multi-pass membrane protein</topology>
    </subcellularLocation>
</comment>
<feature type="transmembrane region" description="Helical" evidence="9">
    <location>
        <begin position="457"/>
        <end position="477"/>
    </location>
</feature>
<gene>
    <name evidence="11" type="ORF">PV05_09019</name>
</gene>
<reference evidence="11 12" key="1">
    <citation type="submission" date="2015-01" db="EMBL/GenBank/DDBJ databases">
        <title>The Genome Sequence of Exophiala xenobiotica CBS118157.</title>
        <authorList>
            <consortium name="The Broad Institute Genomics Platform"/>
            <person name="Cuomo C."/>
            <person name="de Hoog S."/>
            <person name="Gorbushina A."/>
            <person name="Stielow B."/>
            <person name="Teixiera M."/>
            <person name="Abouelleil A."/>
            <person name="Chapman S.B."/>
            <person name="Priest M."/>
            <person name="Young S.K."/>
            <person name="Wortman J."/>
            <person name="Nusbaum C."/>
            <person name="Birren B."/>
        </authorList>
    </citation>
    <scope>NUCLEOTIDE SEQUENCE [LARGE SCALE GENOMIC DNA]</scope>
    <source>
        <strain evidence="11 12">CBS 118157</strain>
    </source>
</reference>
<dbReference type="RefSeq" id="XP_013314029.1">
    <property type="nucleotide sequence ID" value="XM_013458575.1"/>
</dbReference>
<keyword evidence="5 9" id="KW-1133">Transmembrane helix</keyword>
<protein>
    <recommendedName>
        <fullName evidence="10">Major facilitator superfamily (MFS) profile domain-containing protein</fullName>
    </recommendedName>
</protein>
<dbReference type="Pfam" id="PF07690">
    <property type="entry name" value="MFS_1"/>
    <property type="match status" value="1"/>
</dbReference>
<feature type="transmembrane region" description="Helical" evidence="9">
    <location>
        <begin position="343"/>
        <end position="362"/>
    </location>
</feature>
<dbReference type="EMBL" id="KN847321">
    <property type="protein sequence ID" value="KIW53445.1"/>
    <property type="molecule type" value="Genomic_DNA"/>
</dbReference>
<dbReference type="PROSITE" id="PS50850">
    <property type="entry name" value="MFS"/>
    <property type="match status" value="1"/>
</dbReference>
<feature type="transmembrane region" description="Helical" evidence="9">
    <location>
        <begin position="77"/>
        <end position="102"/>
    </location>
</feature>
<proteinExistence type="inferred from homology"/>
<feature type="transmembrane region" description="Helical" evidence="9">
    <location>
        <begin position="424"/>
        <end position="445"/>
    </location>
</feature>
<evidence type="ECO:0000256" key="6">
    <source>
        <dbReference type="ARBA" id="ARBA00023136"/>
    </source>
</evidence>
<keyword evidence="7" id="KW-0325">Glycoprotein</keyword>
<evidence type="ECO:0000313" key="12">
    <source>
        <dbReference type="Proteomes" id="UP000054342"/>
    </source>
</evidence>
<feature type="transmembrane region" description="Helical" evidence="9">
    <location>
        <begin position="368"/>
        <end position="389"/>
    </location>
</feature>
<feature type="domain" description="Major facilitator superfamily (MFS) profile" evidence="10">
    <location>
        <begin position="80"/>
        <end position="553"/>
    </location>
</feature>
<dbReference type="GeneID" id="25330927"/>
<name>A0A0D2EFR0_9EURO</name>
<evidence type="ECO:0000256" key="7">
    <source>
        <dbReference type="ARBA" id="ARBA00023180"/>
    </source>
</evidence>
<dbReference type="Gene3D" id="1.20.1250.20">
    <property type="entry name" value="MFS general substrate transporter like domains"/>
    <property type="match status" value="1"/>
</dbReference>
<evidence type="ECO:0000259" key="10">
    <source>
        <dbReference type="PROSITE" id="PS50850"/>
    </source>
</evidence>
<feature type="transmembrane region" description="Helical" evidence="9">
    <location>
        <begin position="114"/>
        <end position="133"/>
    </location>
</feature>
<dbReference type="Proteomes" id="UP000054342">
    <property type="component" value="Unassembled WGS sequence"/>
</dbReference>
<dbReference type="SUPFAM" id="SSF103473">
    <property type="entry name" value="MFS general substrate transporter"/>
    <property type="match status" value="1"/>
</dbReference>
<feature type="transmembrane region" description="Helical" evidence="9">
    <location>
        <begin position="526"/>
        <end position="547"/>
    </location>
</feature>
<keyword evidence="3" id="KW-0813">Transport</keyword>
<feature type="transmembrane region" description="Helical" evidence="9">
    <location>
        <begin position="233"/>
        <end position="253"/>
    </location>
</feature>
<evidence type="ECO:0000256" key="3">
    <source>
        <dbReference type="ARBA" id="ARBA00022448"/>
    </source>
</evidence>
<dbReference type="InterPro" id="IPR011701">
    <property type="entry name" value="MFS"/>
</dbReference>
<dbReference type="PANTHER" id="PTHR23501:SF187">
    <property type="entry name" value="MAJOR FACILITATOR SUPERFAMILY (MFS) PROFILE DOMAIN-CONTAINING PROTEIN"/>
    <property type="match status" value="1"/>
</dbReference>
<dbReference type="HOGENOM" id="CLU_000960_22_0_1"/>
<organism evidence="11 12">
    <name type="scientific">Exophiala xenobiotica</name>
    <dbReference type="NCBI Taxonomy" id="348802"/>
    <lineage>
        <taxon>Eukaryota</taxon>
        <taxon>Fungi</taxon>
        <taxon>Dikarya</taxon>
        <taxon>Ascomycota</taxon>
        <taxon>Pezizomycotina</taxon>
        <taxon>Eurotiomycetes</taxon>
        <taxon>Chaetothyriomycetidae</taxon>
        <taxon>Chaetothyriales</taxon>
        <taxon>Herpotrichiellaceae</taxon>
        <taxon>Exophiala</taxon>
    </lineage>
</organism>
<feature type="transmembrane region" description="Helical" evidence="9">
    <location>
        <begin position="274"/>
        <end position="295"/>
    </location>
</feature>
<evidence type="ECO:0000256" key="5">
    <source>
        <dbReference type="ARBA" id="ARBA00022989"/>
    </source>
</evidence>
<feature type="compositionally biased region" description="Basic and acidic residues" evidence="8">
    <location>
        <begin position="563"/>
        <end position="577"/>
    </location>
</feature>
<feature type="transmembrane region" description="Helical" evidence="9">
    <location>
        <begin position="401"/>
        <end position="418"/>
    </location>
</feature>
<feature type="transmembrane region" description="Helical" evidence="9">
    <location>
        <begin position="301"/>
        <end position="322"/>
    </location>
</feature>
<evidence type="ECO:0000256" key="9">
    <source>
        <dbReference type="SAM" id="Phobius"/>
    </source>
</evidence>
<dbReference type="GO" id="GO:0005886">
    <property type="term" value="C:plasma membrane"/>
    <property type="evidence" value="ECO:0007669"/>
    <property type="project" value="TreeGrafter"/>
</dbReference>
<dbReference type="GO" id="GO:0022857">
    <property type="term" value="F:transmembrane transporter activity"/>
    <property type="evidence" value="ECO:0007669"/>
    <property type="project" value="InterPro"/>
</dbReference>
<keyword evidence="4 9" id="KW-0812">Transmembrane</keyword>
<sequence>MPTTTVTIDPSIHSSRVSSSIDLDNSANAQRHQQHRHQNQRVFPREVGGNVSRLALLEDDTLSPPAETKPFKPTRRFWLLMLSISAMSLCGSVEGTIVVNALPTIVAALAGGNLYLWVPNGFFPASIAGLPLYAHSSDIFGRRNVLLGAVSLFVLACALDGASKSMVMLITARTLRGVGSGGLDTLTETTILDLVPLRDRAKYLSYVSIGTTLGYVGGPFLGGLIVVKIGWPWVFYLNAILGGVAFVMFFFFLHVKHRRVMFSSVKRIDFGGNAIFIGAVVAVLLALTWGGPVYYWNSAQILVPLMLGLLGLLAFIAFEAFVSARNRFQSHLISGPYYDTGQLEAMYAPFYFLPVYFQGVLARSPLDSGIALAPISAAVVPFAVVSGILLSKVSKYRPIHIFGWSAMLVAVGLCSTLNRHSSTAAWACFEILGATGLGSLSISLLPALQAPLEERHAATSVGIYSFARGFGAIWGFTIPSALFNNVFDRTPPDGEAYQLATRAFLDSMQPSDNLVREQVISIFEHAIHVVFYVLVAFAGLGLLLVLLENKVPMRTENNTEFGIEERNDGQHEGRVDNGDGEVAA</sequence>
<dbReference type="OrthoDB" id="10021397at2759"/>
<keyword evidence="12" id="KW-1185">Reference proteome</keyword>
<keyword evidence="6 9" id="KW-0472">Membrane</keyword>
<feature type="transmembrane region" description="Helical" evidence="9">
    <location>
        <begin position="203"/>
        <end position="227"/>
    </location>
</feature>
<dbReference type="Gene3D" id="1.20.1720.10">
    <property type="entry name" value="Multidrug resistance protein D"/>
    <property type="match status" value="1"/>
</dbReference>
<evidence type="ECO:0000256" key="8">
    <source>
        <dbReference type="SAM" id="MobiDB-lite"/>
    </source>
</evidence>
<comment type="similarity">
    <text evidence="2">Belongs to the major facilitator superfamily.</text>
</comment>
<accession>A0A0D2EFR0</accession>
<evidence type="ECO:0000256" key="2">
    <source>
        <dbReference type="ARBA" id="ARBA00008335"/>
    </source>
</evidence>
<dbReference type="InterPro" id="IPR020846">
    <property type="entry name" value="MFS_dom"/>
</dbReference>